<gene>
    <name evidence="2" type="ORF">BB934_36645</name>
</gene>
<dbReference type="InterPro" id="IPR002347">
    <property type="entry name" value="SDR_fam"/>
</dbReference>
<accession>A0A1B2EUV2</accession>
<feature type="transmembrane region" description="Helical" evidence="1">
    <location>
        <begin position="12"/>
        <end position="30"/>
    </location>
</feature>
<reference evidence="2" key="1">
    <citation type="submission" date="2016-07" db="EMBL/GenBank/DDBJ databases">
        <title>Microvirga ossetica sp. nov. a new species of rhizobia isolated from root nodules of the legume species Vicia alpestris Steven originated from North Ossetia region in the Caucasus.</title>
        <authorList>
            <person name="Safronova V.I."/>
            <person name="Kuznetsova I.G."/>
            <person name="Sazanova A.L."/>
            <person name="Belimov A."/>
            <person name="Andronov E."/>
            <person name="Osledkin Y.S."/>
            <person name="Onishchuk O.P."/>
            <person name="Kurchak O.N."/>
            <person name="Shaposhnikov A.I."/>
            <person name="Willems A."/>
            <person name="Tikhonovich I.A."/>
        </authorList>
    </citation>
    <scope>NUCLEOTIDE SEQUENCE [LARGE SCALE GENOMIC DNA]</scope>
    <source>
        <strain evidence="2">V5/3M</strain>
        <plasmid evidence="2">unnamed3</plasmid>
    </source>
</reference>
<name>A0A1B2EUV2_9HYPH</name>
<dbReference type="KEGG" id="moc:BB934_36645"/>
<sequence length="188" mass="19955">MRRMQNFSVVSRYATLAGCVLLMSATFSLVQQPASLTLAAAFALLSLLGIYDMIQAKHAFRPYRFSFARASSRGHLSGITAHSSPIFPALRMPGVGIEPVANGQFNALAPSWVETPRTADITSDPALALPLRAAVPIGCSAQREEIAGPVLFQCSDAASSVTGQVHVGDRAAPVRGMFPTNGRQGLDR</sequence>
<keyword evidence="1" id="KW-1133">Transmembrane helix</keyword>
<protein>
    <submittedName>
        <fullName evidence="2">Uncharacterized protein</fullName>
    </submittedName>
</protein>
<dbReference type="EMBL" id="CP016618">
    <property type="protein sequence ID" value="ANY83761.1"/>
    <property type="molecule type" value="Genomic_DNA"/>
</dbReference>
<keyword evidence="2" id="KW-0614">Plasmid</keyword>
<dbReference type="SUPFAM" id="SSF51735">
    <property type="entry name" value="NAD(P)-binding Rossmann-fold domains"/>
    <property type="match status" value="1"/>
</dbReference>
<feature type="transmembrane region" description="Helical" evidence="1">
    <location>
        <begin position="36"/>
        <end position="54"/>
    </location>
</feature>
<keyword evidence="1" id="KW-0472">Membrane</keyword>
<dbReference type="Gene3D" id="3.40.50.720">
    <property type="entry name" value="NAD(P)-binding Rossmann-like Domain"/>
    <property type="match status" value="1"/>
</dbReference>
<dbReference type="AlphaFoldDB" id="A0A1B2EUV2"/>
<organism evidence="2">
    <name type="scientific">Microvirga ossetica</name>
    <dbReference type="NCBI Taxonomy" id="1882682"/>
    <lineage>
        <taxon>Bacteria</taxon>
        <taxon>Pseudomonadati</taxon>
        <taxon>Pseudomonadota</taxon>
        <taxon>Alphaproteobacteria</taxon>
        <taxon>Hyphomicrobiales</taxon>
        <taxon>Methylobacteriaceae</taxon>
        <taxon>Microvirga</taxon>
    </lineage>
</organism>
<evidence type="ECO:0000313" key="2">
    <source>
        <dbReference type="EMBL" id="ANY83761.1"/>
    </source>
</evidence>
<dbReference type="InterPro" id="IPR036291">
    <property type="entry name" value="NAD(P)-bd_dom_sf"/>
</dbReference>
<evidence type="ECO:0000256" key="1">
    <source>
        <dbReference type="SAM" id="Phobius"/>
    </source>
</evidence>
<dbReference type="Pfam" id="PF13561">
    <property type="entry name" value="adh_short_C2"/>
    <property type="match status" value="1"/>
</dbReference>
<dbReference type="RefSeq" id="WP_157934559.1">
    <property type="nucleotide sequence ID" value="NZ_CP016618.1"/>
</dbReference>
<geneLocation type="plasmid" evidence="2">
    <name>unnamed3</name>
</geneLocation>
<proteinExistence type="predicted"/>
<keyword evidence="1" id="KW-0812">Transmembrane</keyword>